<dbReference type="InterPro" id="IPR008545">
    <property type="entry name" value="Web"/>
</dbReference>
<organism evidence="5 6">
    <name type="scientific">Hibiscus syriacus</name>
    <name type="common">Rose of Sharon</name>
    <dbReference type="NCBI Taxonomy" id="106335"/>
    <lineage>
        <taxon>Eukaryota</taxon>
        <taxon>Viridiplantae</taxon>
        <taxon>Streptophyta</taxon>
        <taxon>Embryophyta</taxon>
        <taxon>Tracheophyta</taxon>
        <taxon>Spermatophyta</taxon>
        <taxon>Magnoliopsida</taxon>
        <taxon>eudicotyledons</taxon>
        <taxon>Gunneridae</taxon>
        <taxon>Pentapetalae</taxon>
        <taxon>rosids</taxon>
        <taxon>malvids</taxon>
        <taxon>Malvales</taxon>
        <taxon>Malvaceae</taxon>
        <taxon>Malvoideae</taxon>
        <taxon>Hibiscus</taxon>
    </lineage>
</organism>
<comment type="similarity">
    <text evidence="1">Belongs to the WEB family.</text>
</comment>
<accession>A0A6A2YGH6</accession>
<name>A0A6A2YGH6_HIBSY</name>
<protein>
    <submittedName>
        <fullName evidence="5">Protein WEAK CHLOROPLAST MOVEMENT UNDER BLUE LIGHT 1</fullName>
    </submittedName>
</protein>
<feature type="coiled-coil region" evidence="3">
    <location>
        <begin position="356"/>
        <end position="394"/>
    </location>
</feature>
<feature type="compositionally biased region" description="Polar residues" evidence="4">
    <location>
        <begin position="618"/>
        <end position="635"/>
    </location>
</feature>
<gene>
    <name evidence="5" type="ORF">F3Y22_tig00111745pilonHSYRG00033</name>
</gene>
<evidence type="ECO:0000256" key="3">
    <source>
        <dbReference type="SAM" id="Coils"/>
    </source>
</evidence>
<proteinExistence type="inferred from homology"/>
<dbReference type="AlphaFoldDB" id="A0A6A2YGH6"/>
<reference evidence="5" key="1">
    <citation type="submission" date="2019-09" db="EMBL/GenBank/DDBJ databases">
        <title>Draft genome information of white flower Hibiscus syriacus.</title>
        <authorList>
            <person name="Kim Y.-M."/>
        </authorList>
    </citation>
    <scope>NUCLEOTIDE SEQUENCE [LARGE SCALE GENOMIC DNA]</scope>
    <source>
        <strain evidence="5">YM2019G1</strain>
    </source>
</reference>
<sequence>MVETSEIELLVSPCELSLPLVAVGCRRESEDAGSVVGSYVVNGDNNIILPSEENRSQNTHSVSFDLMANVVNVGSLQDTMDREKSRGDGGSLFSSRALLDGIVLPSPKADHSNEAESLDAKIGVHVAKFIDLLLPQRIINSSVESPRLIKEGSFNRRIHIDIAAPFEYVKEAVSKFGLIVDWKAHKVQSIERRKLVDQELDKMYEELPEYKKRSEGVEEAKIKVLKELENTKRLVEEMKLSLERAQTEENQAKQDSELAKLRMQEMKQGIANEASVAAKTQLEEQESLMIERDITVKKAKEAVSASKEFEKMVEDLSIELITTKEVLESAHVAHLEAEERRITVAVARDQYTLRWKKDLKLEVDSLKATVRSLKSELEKEKSKLEKTQSEATIVQPGKMTDLPKELQQAAQEAEKAKSFAQMAREALCKAKEEAEQAKGEASSIESRLLVTQKETEAAKVSKKLALAAIKALQASESAHNTNNVDSSRGATFSIEEYYDLNKRAYEFEAQINTRMAAVKSRIEVAKQSQSKSLEKLEDVNKEMSERMEAQRIAMERAEKAKQGKLSVEQELRDWRAQHEQQRMATESNRGQRTPSISLEEYKETNNIEPARPPADPSAKTNNKFSSSPQPSFQLRSTRRPTSDRQTETTIVFVVDRKTKSLKSFVMNHRRSSLISVGSIVGNNLISVGFSSIHNDPAILFRHLPHNRVPCAIPSLPVSSLSQSAAAREEVKRSKFSTFWNRALRHSKL</sequence>
<evidence type="ECO:0000313" key="5">
    <source>
        <dbReference type="EMBL" id="KAE8674517.1"/>
    </source>
</evidence>
<dbReference type="Pfam" id="PF05701">
    <property type="entry name" value="WEMBL"/>
    <property type="match status" value="2"/>
</dbReference>
<evidence type="ECO:0000256" key="2">
    <source>
        <dbReference type="ARBA" id="ARBA00023054"/>
    </source>
</evidence>
<dbReference type="GO" id="GO:0009903">
    <property type="term" value="P:chloroplast avoidance movement"/>
    <property type="evidence" value="ECO:0007669"/>
    <property type="project" value="TreeGrafter"/>
</dbReference>
<feature type="region of interest" description="Disordered" evidence="4">
    <location>
        <begin position="577"/>
        <end position="596"/>
    </location>
</feature>
<dbReference type="PANTHER" id="PTHR32054:SF31">
    <property type="entry name" value="PROTEIN WEAK CHLOROPLAST MOVEMENT UNDER BLUE LIGHT 1"/>
    <property type="match status" value="1"/>
</dbReference>
<dbReference type="GO" id="GO:0009904">
    <property type="term" value="P:chloroplast accumulation movement"/>
    <property type="evidence" value="ECO:0007669"/>
    <property type="project" value="TreeGrafter"/>
</dbReference>
<feature type="coiled-coil region" evidence="3">
    <location>
        <begin position="225"/>
        <end position="264"/>
    </location>
</feature>
<evidence type="ECO:0000256" key="4">
    <source>
        <dbReference type="SAM" id="MobiDB-lite"/>
    </source>
</evidence>
<keyword evidence="6" id="KW-1185">Reference proteome</keyword>
<keyword evidence="2 3" id="KW-0175">Coiled coil</keyword>
<feature type="region of interest" description="Disordered" evidence="4">
    <location>
        <begin position="602"/>
        <end position="645"/>
    </location>
</feature>
<feature type="compositionally biased region" description="Polar residues" evidence="4">
    <location>
        <begin position="582"/>
        <end position="596"/>
    </location>
</feature>
<evidence type="ECO:0000256" key="1">
    <source>
        <dbReference type="ARBA" id="ARBA00005485"/>
    </source>
</evidence>
<evidence type="ECO:0000313" key="6">
    <source>
        <dbReference type="Proteomes" id="UP000436088"/>
    </source>
</evidence>
<dbReference type="Proteomes" id="UP000436088">
    <property type="component" value="Unassembled WGS sequence"/>
</dbReference>
<dbReference type="EMBL" id="VEPZ02001417">
    <property type="protein sequence ID" value="KAE8674517.1"/>
    <property type="molecule type" value="Genomic_DNA"/>
</dbReference>
<dbReference type="GO" id="GO:0005829">
    <property type="term" value="C:cytosol"/>
    <property type="evidence" value="ECO:0007669"/>
    <property type="project" value="TreeGrafter"/>
</dbReference>
<feature type="coiled-coil region" evidence="3">
    <location>
        <begin position="526"/>
        <end position="577"/>
    </location>
</feature>
<dbReference type="PANTHER" id="PTHR32054">
    <property type="entry name" value="HEAVY CHAIN, PUTATIVE, EXPRESSED-RELATED-RELATED"/>
    <property type="match status" value="1"/>
</dbReference>
<comment type="caution">
    <text evidence="5">The sequence shown here is derived from an EMBL/GenBank/DDBJ whole genome shotgun (WGS) entry which is preliminary data.</text>
</comment>